<dbReference type="AlphaFoldDB" id="A0A1M5UG45"/>
<sequence>MKKSKKQKVNRTILKVIGFITTGILISMILSINMDTYSWFTSKTAYDMSVTAATTDDILEEIEIDKVNPEEIVLKKNLIDIEPVIYFSVDGEISDYILHINPIRLKTHERYIIPINVTVNLQQIMDLLMKNKKRIYGTIKIKYLNEYIDEERNIEFTREYLLTKLLNRLGIQYLDVDNKFEKEEYLKKVMMYIAEEGELQSNEFYKTVIEEVYGNE</sequence>
<protein>
    <submittedName>
        <fullName evidence="2">Uncharacterized protein</fullName>
    </submittedName>
</protein>
<reference evidence="3" key="1">
    <citation type="submission" date="2016-11" db="EMBL/GenBank/DDBJ databases">
        <authorList>
            <person name="Varghese N."/>
            <person name="Submissions S."/>
        </authorList>
    </citation>
    <scope>NUCLEOTIDE SEQUENCE [LARGE SCALE GENOMIC DNA]</scope>
    <source>
        <strain evidence="3">DSM 13643</strain>
    </source>
</reference>
<gene>
    <name evidence="2" type="ORF">SAMN02745135_01414</name>
</gene>
<proteinExistence type="predicted"/>
<keyword evidence="1" id="KW-0472">Membrane</keyword>
<dbReference type="RefSeq" id="WP_073196509.1">
    <property type="nucleotide sequence ID" value="NZ_FQXO01000033.1"/>
</dbReference>
<keyword evidence="3" id="KW-1185">Reference proteome</keyword>
<evidence type="ECO:0000313" key="3">
    <source>
        <dbReference type="Proteomes" id="UP000183967"/>
    </source>
</evidence>
<dbReference type="OrthoDB" id="1951943at2"/>
<organism evidence="2 3">
    <name type="scientific">Caloranaerobacter azorensis DSM 13643</name>
    <dbReference type="NCBI Taxonomy" id="1121264"/>
    <lineage>
        <taxon>Bacteria</taxon>
        <taxon>Bacillati</taxon>
        <taxon>Bacillota</taxon>
        <taxon>Tissierellia</taxon>
        <taxon>Tissierellales</taxon>
        <taxon>Thermohalobacteraceae</taxon>
        <taxon>Caloranaerobacter</taxon>
    </lineage>
</organism>
<evidence type="ECO:0000256" key="1">
    <source>
        <dbReference type="SAM" id="Phobius"/>
    </source>
</evidence>
<accession>A0A1M5UG45</accession>
<feature type="transmembrane region" description="Helical" evidence="1">
    <location>
        <begin position="12"/>
        <end position="32"/>
    </location>
</feature>
<keyword evidence="1" id="KW-1133">Transmembrane helix</keyword>
<evidence type="ECO:0000313" key="2">
    <source>
        <dbReference type="EMBL" id="SHH61949.1"/>
    </source>
</evidence>
<name>A0A1M5UG45_9FIRM</name>
<dbReference type="EMBL" id="FQXO01000033">
    <property type="protein sequence ID" value="SHH61949.1"/>
    <property type="molecule type" value="Genomic_DNA"/>
</dbReference>
<dbReference type="Proteomes" id="UP000183967">
    <property type="component" value="Unassembled WGS sequence"/>
</dbReference>
<keyword evidence="1" id="KW-0812">Transmembrane</keyword>